<proteinExistence type="predicted"/>
<dbReference type="PANTHER" id="PTHR42941">
    <property type="entry name" value="SLL1037 PROTEIN"/>
    <property type="match status" value="1"/>
</dbReference>
<dbReference type="SUPFAM" id="SSF53850">
    <property type="entry name" value="Periplasmic binding protein-like II"/>
    <property type="match status" value="1"/>
</dbReference>
<evidence type="ECO:0000313" key="1">
    <source>
        <dbReference type="EMBL" id="MBR8827232.1"/>
    </source>
</evidence>
<dbReference type="Pfam" id="PF16868">
    <property type="entry name" value="NMT1_3"/>
    <property type="match status" value="1"/>
</dbReference>
<dbReference type="PANTHER" id="PTHR42941:SF1">
    <property type="entry name" value="SLL1037 PROTEIN"/>
    <property type="match status" value="1"/>
</dbReference>
<dbReference type="Gene3D" id="3.40.190.10">
    <property type="entry name" value="Periplasmic binding protein-like II"/>
    <property type="match status" value="2"/>
</dbReference>
<dbReference type="Proteomes" id="UP000767446">
    <property type="component" value="Unassembled WGS sequence"/>
</dbReference>
<dbReference type="InterPro" id="IPR011852">
    <property type="entry name" value="TRAP_TAXI"/>
</dbReference>
<gene>
    <name evidence="1" type="ORF">DSM107014_04890</name>
</gene>
<protein>
    <submittedName>
        <fullName evidence="1">TAXI family TRAP transporter solute-binding subunit</fullName>
    </submittedName>
</protein>
<sequence>MKKRLYYLMCGILGVMVLLLIFIPSHTRAQTAPQEINIVTGSEAGEYYAIARDLEEFALQSNLDLDIDVIPTRGSLQNIHDVFEYKSVPLGIAQSDVLAFLNTFANNDEEVRRQAEALRVVLPLYDEQVHLITRGDINSVEELSGKRISISSSGSGTSLTATTLMYQLEINPGELLTLEVKKAIEALRQEEIDAMFYVVGIPAKVLIEEITPEDNFQILPIALPPQPDDEFLSRLYTQATLSAETYPWQKESVETLAVKSLLFTVVEEECENVTPVANLIQENLSWLQENGDPVWKGVNRENLSQIEAERVSQCSAF</sequence>
<accession>A0A941JSR5</accession>
<reference evidence="1" key="1">
    <citation type="submission" date="2021-02" db="EMBL/GenBank/DDBJ databases">
        <title>Metagenome analyses of Stigonema ocellatum DSM 106950, Chlorogloea purpurea SAG 13.99 and Gomphosphaeria aponina DSM 107014.</title>
        <authorList>
            <person name="Marter P."/>
            <person name="Huang S."/>
        </authorList>
    </citation>
    <scope>NUCLEOTIDE SEQUENCE</scope>
    <source>
        <strain evidence="1">JP213</strain>
    </source>
</reference>
<dbReference type="EMBL" id="JADQBC010000023">
    <property type="protein sequence ID" value="MBR8827232.1"/>
    <property type="molecule type" value="Genomic_DNA"/>
</dbReference>
<organism evidence="1 2">
    <name type="scientific">Gomphosphaeria aponina SAG 52.96 = DSM 107014</name>
    <dbReference type="NCBI Taxonomy" id="1521640"/>
    <lineage>
        <taxon>Bacteria</taxon>
        <taxon>Bacillati</taxon>
        <taxon>Cyanobacteriota</taxon>
        <taxon>Cyanophyceae</taxon>
        <taxon>Oscillatoriophycideae</taxon>
        <taxon>Chroococcales</taxon>
        <taxon>Gomphosphaeriaceae</taxon>
        <taxon>Gomphosphaeria</taxon>
    </lineage>
</organism>
<name>A0A941JSR5_9CHRO</name>
<dbReference type="AlphaFoldDB" id="A0A941JSR5"/>
<dbReference type="NCBIfam" id="TIGR02122">
    <property type="entry name" value="TRAP_TAXI"/>
    <property type="match status" value="1"/>
</dbReference>
<comment type="caution">
    <text evidence="1">The sequence shown here is derived from an EMBL/GenBank/DDBJ whole genome shotgun (WGS) entry which is preliminary data.</text>
</comment>
<evidence type="ECO:0000313" key="2">
    <source>
        <dbReference type="Proteomes" id="UP000767446"/>
    </source>
</evidence>